<proteinExistence type="predicted"/>
<sequence>MLVGGRRHDHNEKIKLEKENSNDVCLEEVSLRHYMSPYEAMFGAPLRNVLADSSLPLRAIPNLCHEEDLEKLVNIQDQTEPEISNNSDEDEVDSINNLVEREDETPSGSSSEECPCTKSETMCKICERKIKISEARTACHGIGYGIVAKFCSCIQARQKKMLPL</sequence>
<evidence type="ECO:0000313" key="2">
    <source>
        <dbReference type="EMBL" id="KAK9709295.1"/>
    </source>
</evidence>
<keyword evidence="3" id="KW-1185">Reference proteome</keyword>
<evidence type="ECO:0000313" key="3">
    <source>
        <dbReference type="Proteomes" id="UP001458880"/>
    </source>
</evidence>
<feature type="compositionally biased region" description="Polar residues" evidence="1">
    <location>
        <begin position="77"/>
        <end position="86"/>
    </location>
</feature>
<protein>
    <submittedName>
        <fullName evidence="2">Uncharacterized protein</fullName>
    </submittedName>
</protein>
<reference evidence="2 3" key="1">
    <citation type="journal article" date="2024" name="BMC Genomics">
        <title>De novo assembly and annotation of Popillia japonica's genome with initial clues to its potential as an invasive pest.</title>
        <authorList>
            <person name="Cucini C."/>
            <person name="Boschi S."/>
            <person name="Funari R."/>
            <person name="Cardaioli E."/>
            <person name="Iannotti N."/>
            <person name="Marturano G."/>
            <person name="Paoli F."/>
            <person name="Bruttini M."/>
            <person name="Carapelli A."/>
            <person name="Frati F."/>
            <person name="Nardi F."/>
        </authorList>
    </citation>
    <scope>NUCLEOTIDE SEQUENCE [LARGE SCALE GENOMIC DNA]</scope>
    <source>
        <strain evidence="2">DMR45628</strain>
    </source>
</reference>
<comment type="caution">
    <text evidence="2">The sequence shown here is derived from an EMBL/GenBank/DDBJ whole genome shotgun (WGS) entry which is preliminary data.</text>
</comment>
<name>A0AAW1JXF5_POPJA</name>
<dbReference type="Proteomes" id="UP001458880">
    <property type="component" value="Unassembled WGS sequence"/>
</dbReference>
<organism evidence="2 3">
    <name type="scientific">Popillia japonica</name>
    <name type="common">Japanese beetle</name>
    <dbReference type="NCBI Taxonomy" id="7064"/>
    <lineage>
        <taxon>Eukaryota</taxon>
        <taxon>Metazoa</taxon>
        <taxon>Ecdysozoa</taxon>
        <taxon>Arthropoda</taxon>
        <taxon>Hexapoda</taxon>
        <taxon>Insecta</taxon>
        <taxon>Pterygota</taxon>
        <taxon>Neoptera</taxon>
        <taxon>Endopterygota</taxon>
        <taxon>Coleoptera</taxon>
        <taxon>Polyphaga</taxon>
        <taxon>Scarabaeiformia</taxon>
        <taxon>Scarabaeidae</taxon>
        <taxon>Rutelinae</taxon>
        <taxon>Popillia</taxon>
    </lineage>
</organism>
<gene>
    <name evidence="2" type="ORF">QE152_g26693</name>
</gene>
<dbReference type="AlphaFoldDB" id="A0AAW1JXF5"/>
<evidence type="ECO:0000256" key="1">
    <source>
        <dbReference type="SAM" id="MobiDB-lite"/>
    </source>
</evidence>
<feature type="region of interest" description="Disordered" evidence="1">
    <location>
        <begin position="77"/>
        <end position="115"/>
    </location>
</feature>
<dbReference type="EMBL" id="JASPKY010000312">
    <property type="protein sequence ID" value="KAK9709295.1"/>
    <property type="molecule type" value="Genomic_DNA"/>
</dbReference>
<accession>A0AAW1JXF5</accession>